<comment type="caution">
    <text evidence="10">The sequence shown here is derived from an EMBL/GenBank/DDBJ whole genome shotgun (WGS) entry which is preliminary data.</text>
</comment>
<evidence type="ECO:0000256" key="8">
    <source>
        <dbReference type="RuleBase" id="RU000544"/>
    </source>
</evidence>
<keyword evidence="5 8" id="KW-0547">Nucleotide-binding</keyword>
<keyword evidence="11" id="KW-1185">Reference proteome</keyword>
<evidence type="ECO:0000256" key="5">
    <source>
        <dbReference type="ARBA" id="ARBA00022741"/>
    </source>
</evidence>
<reference evidence="11" key="1">
    <citation type="journal article" date="2019" name="Int. J. Syst. Evol. Microbiol.">
        <title>The Global Catalogue of Microorganisms (GCM) 10K type strain sequencing project: providing services to taxonomists for standard genome sequencing and annotation.</title>
        <authorList>
            <consortium name="The Broad Institute Genomics Platform"/>
            <consortium name="The Broad Institute Genome Sequencing Center for Infectious Disease"/>
            <person name="Wu L."/>
            <person name="Ma J."/>
        </authorList>
    </citation>
    <scope>NUCLEOTIDE SEQUENCE [LARGE SCALE GENOMIC DNA]</scope>
    <source>
        <strain evidence="11">DFY28</strain>
    </source>
</reference>
<dbReference type="EC" id="2.7.1.21" evidence="2 8"/>
<sequence length="191" mass="20504">MDLTVILGPMKSGKSLELISLLSPLRHSNVTHAVYQSSRHGRDDGVVSRVGGVLETRKVNDLSSALDDDVEVVGVDEVHMFGADDVAVVAALLERGTRVVVAGLDLDHLGRLFEPVIGLLELGPAKVVHRRAVCDCCRRFNATHTQVLHHGEPYLADSTGALPDDGTYTYEARCRSCFVGPVRAPGPTPMG</sequence>
<accession>A0ABW1R3H1</accession>
<dbReference type="RefSeq" id="WP_128220936.1">
    <property type="nucleotide sequence ID" value="NZ_CP034929.1"/>
</dbReference>
<evidence type="ECO:0000256" key="1">
    <source>
        <dbReference type="ARBA" id="ARBA00007587"/>
    </source>
</evidence>
<evidence type="ECO:0000256" key="6">
    <source>
        <dbReference type="ARBA" id="ARBA00022777"/>
    </source>
</evidence>
<dbReference type="PANTHER" id="PTHR11441">
    <property type="entry name" value="THYMIDINE KINASE"/>
    <property type="match status" value="1"/>
</dbReference>
<evidence type="ECO:0000313" key="10">
    <source>
        <dbReference type="EMBL" id="MFC6154655.1"/>
    </source>
</evidence>
<dbReference type="Proteomes" id="UP001596098">
    <property type="component" value="Unassembled WGS sequence"/>
</dbReference>
<dbReference type="InterPro" id="IPR027417">
    <property type="entry name" value="P-loop_NTPase"/>
</dbReference>
<protein>
    <recommendedName>
        <fullName evidence="2 8">Thymidine kinase</fullName>
        <ecNumber evidence="2 8">2.7.1.21</ecNumber>
    </recommendedName>
</protein>
<name>A0ABW1R3H1_9ACTN</name>
<keyword evidence="6 8" id="KW-0418">Kinase</keyword>
<evidence type="ECO:0000256" key="9">
    <source>
        <dbReference type="RuleBase" id="RU004165"/>
    </source>
</evidence>
<dbReference type="EMBL" id="JBHSQI010000008">
    <property type="protein sequence ID" value="MFC6154655.1"/>
    <property type="molecule type" value="Genomic_DNA"/>
</dbReference>
<dbReference type="InterPro" id="IPR001267">
    <property type="entry name" value="Thymidine_kinase"/>
</dbReference>
<dbReference type="SUPFAM" id="SSF52540">
    <property type="entry name" value="P-loop containing nucleoside triphosphate hydrolases"/>
    <property type="match status" value="1"/>
</dbReference>
<comment type="similarity">
    <text evidence="1 9">Belongs to the thymidine kinase family.</text>
</comment>
<dbReference type="PIRSF" id="PIRSF035805">
    <property type="entry name" value="TK_cell"/>
    <property type="match status" value="1"/>
</dbReference>
<organism evidence="10 11">
    <name type="scientific">Nocardioides yefusunii</name>
    <dbReference type="NCBI Taxonomy" id="2500546"/>
    <lineage>
        <taxon>Bacteria</taxon>
        <taxon>Bacillati</taxon>
        <taxon>Actinomycetota</taxon>
        <taxon>Actinomycetes</taxon>
        <taxon>Propionibacteriales</taxon>
        <taxon>Nocardioidaceae</taxon>
        <taxon>Nocardioides</taxon>
    </lineage>
</organism>
<dbReference type="Pfam" id="PF00265">
    <property type="entry name" value="TK"/>
    <property type="match status" value="1"/>
</dbReference>
<dbReference type="Gene3D" id="3.40.50.300">
    <property type="entry name" value="P-loop containing nucleotide triphosphate hydrolases"/>
    <property type="match status" value="1"/>
</dbReference>
<comment type="catalytic activity">
    <reaction evidence="8">
        <text>thymidine + ATP = dTMP + ADP + H(+)</text>
        <dbReference type="Rhea" id="RHEA:19129"/>
        <dbReference type="ChEBI" id="CHEBI:15378"/>
        <dbReference type="ChEBI" id="CHEBI:17748"/>
        <dbReference type="ChEBI" id="CHEBI:30616"/>
        <dbReference type="ChEBI" id="CHEBI:63528"/>
        <dbReference type="ChEBI" id="CHEBI:456216"/>
        <dbReference type="EC" id="2.7.1.21"/>
    </reaction>
</comment>
<evidence type="ECO:0000256" key="2">
    <source>
        <dbReference type="ARBA" id="ARBA00012118"/>
    </source>
</evidence>
<dbReference type="Gene3D" id="3.30.60.20">
    <property type="match status" value="1"/>
</dbReference>
<dbReference type="PANTHER" id="PTHR11441:SF0">
    <property type="entry name" value="THYMIDINE KINASE, CYTOSOLIC"/>
    <property type="match status" value="1"/>
</dbReference>
<keyword evidence="4 8" id="KW-0808">Transferase</keyword>
<gene>
    <name evidence="10" type="ORF">ACFPWU_13385</name>
</gene>
<evidence type="ECO:0000256" key="4">
    <source>
        <dbReference type="ARBA" id="ARBA00022679"/>
    </source>
</evidence>
<proteinExistence type="inferred from homology"/>
<keyword evidence="3 8" id="KW-0237">DNA synthesis</keyword>
<keyword evidence="7 8" id="KW-0067">ATP-binding</keyword>
<evidence type="ECO:0000256" key="7">
    <source>
        <dbReference type="ARBA" id="ARBA00022840"/>
    </source>
</evidence>
<evidence type="ECO:0000313" key="11">
    <source>
        <dbReference type="Proteomes" id="UP001596098"/>
    </source>
</evidence>
<evidence type="ECO:0000256" key="3">
    <source>
        <dbReference type="ARBA" id="ARBA00022634"/>
    </source>
</evidence>